<dbReference type="NCBIfam" id="TIGR02727">
    <property type="entry name" value="MTHFS_bact"/>
    <property type="match status" value="1"/>
</dbReference>
<comment type="cofactor">
    <cofactor evidence="2">
        <name>Mg(2+)</name>
        <dbReference type="ChEBI" id="CHEBI:18420"/>
    </cofactor>
</comment>
<keyword evidence="2" id="KW-0460">Magnesium</keyword>
<dbReference type="Pfam" id="PF01812">
    <property type="entry name" value="5-FTHF_cyc-lig"/>
    <property type="match status" value="1"/>
</dbReference>
<comment type="similarity">
    <text evidence="2">Belongs to the 5-formyltetrahydrofolate cyclo-ligase family.</text>
</comment>
<keyword evidence="1 2" id="KW-0067">ATP-binding</keyword>
<dbReference type="EMBL" id="PVTH01000003">
    <property type="protein sequence ID" value="PRY53907.1"/>
    <property type="molecule type" value="Genomic_DNA"/>
</dbReference>
<dbReference type="PIRSF" id="PIRSF006806">
    <property type="entry name" value="FTHF_cligase"/>
    <property type="match status" value="1"/>
</dbReference>
<gene>
    <name evidence="3" type="ORF">B0I27_103380</name>
</gene>
<evidence type="ECO:0000313" key="3">
    <source>
        <dbReference type="EMBL" id="PRY53907.1"/>
    </source>
</evidence>
<evidence type="ECO:0000313" key="4">
    <source>
        <dbReference type="Proteomes" id="UP000238034"/>
    </source>
</evidence>
<dbReference type="GO" id="GO:0009396">
    <property type="term" value="P:folic acid-containing compound biosynthetic process"/>
    <property type="evidence" value="ECO:0007669"/>
    <property type="project" value="TreeGrafter"/>
</dbReference>
<organism evidence="3 4">
    <name type="scientific">Arcticibacter pallidicorallinus</name>
    <dbReference type="NCBI Taxonomy" id="1259464"/>
    <lineage>
        <taxon>Bacteria</taxon>
        <taxon>Pseudomonadati</taxon>
        <taxon>Bacteroidota</taxon>
        <taxon>Sphingobacteriia</taxon>
        <taxon>Sphingobacteriales</taxon>
        <taxon>Sphingobacteriaceae</taxon>
        <taxon>Arcticibacter</taxon>
    </lineage>
</organism>
<proteinExistence type="inferred from homology"/>
<evidence type="ECO:0000256" key="2">
    <source>
        <dbReference type="RuleBase" id="RU361279"/>
    </source>
</evidence>
<dbReference type="PANTHER" id="PTHR23407">
    <property type="entry name" value="ATPASE INHIBITOR/5-FORMYLTETRAHYDROFOLATE CYCLO-LIGASE"/>
    <property type="match status" value="1"/>
</dbReference>
<dbReference type="InterPro" id="IPR002698">
    <property type="entry name" value="FTHF_cligase"/>
</dbReference>
<dbReference type="Proteomes" id="UP000238034">
    <property type="component" value="Unassembled WGS sequence"/>
</dbReference>
<comment type="catalytic activity">
    <reaction evidence="2">
        <text>(6S)-5-formyl-5,6,7,8-tetrahydrofolate + ATP = (6R)-5,10-methenyltetrahydrofolate + ADP + phosphate</text>
        <dbReference type="Rhea" id="RHEA:10488"/>
        <dbReference type="ChEBI" id="CHEBI:30616"/>
        <dbReference type="ChEBI" id="CHEBI:43474"/>
        <dbReference type="ChEBI" id="CHEBI:57455"/>
        <dbReference type="ChEBI" id="CHEBI:57457"/>
        <dbReference type="ChEBI" id="CHEBI:456216"/>
        <dbReference type="EC" id="6.3.3.2"/>
    </reaction>
</comment>
<keyword evidence="3" id="KW-0436">Ligase</keyword>
<dbReference type="GO" id="GO:0035999">
    <property type="term" value="P:tetrahydrofolate interconversion"/>
    <property type="evidence" value="ECO:0007669"/>
    <property type="project" value="TreeGrafter"/>
</dbReference>
<dbReference type="GO" id="GO:0030272">
    <property type="term" value="F:5-formyltetrahydrofolate cyclo-ligase activity"/>
    <property type="evidence" value="ECO:0007669"/>
    <property type="project" value="UniProtKB-EC"/>
</dbReference>
<feature type="binding site" evidence="1">
    <location>
        <begin position="124"/>
        <end position="132"/>
    </location>
    <ligand>
        <name>ATP</name>
        <dbReference type="ChEBI" id="CHEBI:30616"/>
    </ligand>
</feature>
<feature type="binding site" evidence="1">
    <location>
        <position position="45"/>
    </location>
    <ligand>
        <name>substrate</name>
    </ligand>
</feature>
<dbReference type="Gene3D" id="3.40.50.10420">
    <property type="entry name" value="NagB/RpiA/CoA transferase-like"/>
    <property type="match status" value="1"/>
</dbReference>
<name>A0A2T0U7L6_9SPHI</name>
<dbReference type="GO" id="GO:0005524">
    <property type="term" value="F:ATP binding"/>
    <property type="evidence" value="ECO:0007669"/>
    <property type="project" value="UniProtKB-KW"/>
</dbReference>
<comment type="caution">
    <text evidence="3">The sequence shown here is derived from an EMBL/GenBank/DDBJ whole genome shotgun (WGS) entry which is preliminary data.</text>
</comment>
<dbReference type="AlphaFoldDB" id="A0A2T0U7L6"/>
<accession>A0A2T0U7L6</accession>
<evidence type="ECO:0000256" key="1">
    <source>
        <dbReference type="PIRSR" id="PIRSR006806-1"/>
    </source>
</evidence>
<dbReference type="SUPFAM" id="SSF100950">
    <property type="entry name" value="NagB/RpiA/CoA transferase-like"/>
    <property type="match status" value="1"/>
</dbReference>
<sequence>MKKRKELQSEQLEALSEKIASNFFSLDLGNVRYLHIYYPIPGKHEIDSLFISERIRLHYKQIQLILPKSDLVSCTLKHIRWDDSTPLSMNAWGITEPLSGEEVPVGKIDLIVIPLLACDVDGNRLGYGKGFYDRFLSTCRPDALKVGLSYFEPLSTIIPHESHDVRLDACVTPEKVWNFTRPAQPEPDNDPNE</sequence>
<dbReference type="InterPro" id="IPR024185">
    <property type="entry name" value="FTHF_cligase-like_sf"/>
</dbReference>
<reference evidence="3 4" key="1">
    <citation type="submission" date="2018-03" db="EMBL/GenBank/DDBJ databases">
        <title>Genomic Encyclopedia of Type Strains, Phase III (KMG-III): the genomes of soil and plant-associated and newly described type strains.</title>
        <authorList>
            <person name="Whitman W."/>
        </authorList>
    </citation>
    <scope>NUCLEOTIDE SEQUENCE [LARGE SCALE GENOMIC DNA]</scope>
    <source>
        <strain evidence="3 4">CGMCC 1.9313</strain>
    </source>
</reference>
<dbReference type="InterPro" id="IPR037171">
    <property type="entry name" value="NagB/RpiA_transferase-like"/>
</dbReference>
<dbReference type="PANTHER" id="PTHR23407:SF11">
    <property type="entry name" value="CHROMOSOME UNDETERMINED SCAFFOLD_24, WHOLE GENOME SHOTGUN SEQUENCE"/>
    <property type="match status" value="1"/>
</dbReference>
<protein>
    <recommendedName>
        <fullName evidence="2">5-formyltetrahydrofolate cyclo-ligase</fullName>
        <ecNumber evidence="2">6.3.3.2</ecNumber>
    </recommendedName>
</protein>
<dbReference type="EC" id="6.3.3.2" evidence="2"/>
<dbReference type="GO" id="GO:0046872">
    <property type="term" value="F:metal ion binding"/>
    <property type="evidence" value="ECO:0007669"/>
    <property type="project" value="UniProtKB-KW"/>
</dbReference>
<keyword evidence="1 2" id="KW-0547">Nucleotide-binding</keyword>
<keyword evidence="2" id="KW-0479">Metal-binding</keyword>
<keyword evidence="4" id="KW-1185">Reference proteome</keyword>